<sequence length="670" mass="72988">MSGPLVVLAGAGTGKTRAMTHRIAYGAATGAFSVRHVLALTFTSKAAGEMRARLRALGVPGVQARTFHSAALRQLRYFWDAFAEGPFPELLGQKAGVLSRAMAEAGFEVEREVVRDVAAEIEYAAVSMLAVDDYLAQAAHRELPPGITPAGMEQIMRAYSEIKSRRRLLDFEDILLTLTGLLATREDIAAQVHEQYRHFVVDEFQDVSPLQYDLLMRWLGRRESLCVVGDPAQTIYTFAGATDSFLLRLPSRLPGAQSISLVRNYRSTEQIVQAANAVLSHTGRTPLVLRSTGRSGPAPVFTEYADDQAEAEAVAARIAEEISRGRRASDIAVLFRTNGQSRAFEDALGARGVGYVLRGGERFFARREVKEGIALLRASAARLAPRPLPELVGEVLDAIGWAPRPPSGAGASRERWESLDALVGLAASMQEKSELPVPLQDFLSDLADRQEHQFAPPVNGVTLASVHAAKGLEWESVHLVGLSEGLVPISYATTPAAVAEERRLFYVALTRARTELSLSWSLARQEGRRSRRSPSRFIGEMQSAHGASTRPAGQRAGTRNPRARTAPVRCTRCGRTLVTAVEQKLQRCGDCPGEVDANLLVALLDWRREQSERLRMPAYMILTTATVNAIAEVRPRTAAQMDRIPGIGPVKCEQFGADIIALVEAHSGSM</sequence>
<evidence type="ECO:0000259" key="13">
    <source>
        <dbReference type="PROSITE" id="PS51198"/>
    </source>
</evidence>
<dbReference type="InterPro" id="IPR027417">
    <property type="entry name" value="P-loop_NTPase"/>
</dbReference>
<comment type="catalytic activity">
    <reaction evidence="9">
        <text>ATP + H2O = ADP + phosphate + H(+)</text>
        <dbReference type="Rhea" id="RHEA:13065"/>
        <dbReference type="ChEBI" id="CHEBI:15377"/>
        <dbReference type="ChEBI" id="CHEBI:15378"/>
        <dbReference type="ChEBI" id="CHEBI:30616"/>
        <dbReference type="ChEBI" id="CHEBI:43474"/>
        <dbReference type="ChEBI" id="CHEBI:456216"/>
        <dbReference type="EC" id="5.6.2.4"/>
    </reaction>
</comment>
<evidence type="ECO:0000256" key="10">
    <source>
        <dbReference type="PROSITE-ProRule" id="PRU00560"/>
    </source>
</evidence>
<keyword evidence="5 10" id="KW-0067">ATP-binding</keyword>
<evidence type="ECO:0000313" key="16">
    <source>
        <dbReference type="Proteomes" id="UP001500642"/>
    </source>
</evidence>
<feature type="region of interest" description="Disordered" evidence="11">
    <location>
        <begin position="531"/>
        <end position="565"/>
    </location>
</feature>
<organism evidence="15 16">
    <name type="scientific">Brevibacterium pityocampae</name>
    <dbReference type="NCBI Taxonomy" id="506594"/>
    <lineage>
        <taxon>Bacteria</taxon>
        <taxon>Bacillati</taxon>
        <taxon>Actinomycetota</taxon>
        <taxon>Actinomycetes</taxon>
        <taxon>Micrococcales</taxon>
        <taxon>Brevibacteriaceae</taxon>
        <taxon>Brevibacterium</taxon>
    </lineage>
</organism>
<dbReference type="InterPro" id="IPR002121">
    <property type="entry name" value="HRDC_dom"/>
</dbReference>
<comment type="catalytic activity">
    <reaction evidence="7">
        <text>Couples ATP hydrolysis with the unwinding of duplex DNA by translocating in the 3'-5' direction.</text>
        <dbReference type="EC" id="5.6.2.4"/>
    </reaction>
</comment>
<comment type="similarity">
    <text evidence="1">Belongs to the helicase family. UvrD subfamily.</text>
</comment>
<evidence type="ECO:0000259" key="14">
    <source>
        <dbReference type="PROSITE" id="PS51217"/>
    </source>
</evidence>
<keyword evidence="16" id="KW-1185">Reference proteome</keyword>
<proteinExistence type="inferred from homology"/>
<dbReference type="Gene3D" id="1.10.10.160">
    <property type="match status" value="1"/>
</dbReference>
<protein>
    <recommendedName>
        <fullName evidence="8">DNA 3'-5' helicase</fullName>
        <ecNumber evidence="8">5.6.2.4</ecNumber>
    </recommendedName>
</protein>
<evidence type="ECO:0000259" key="12">
    <source>
        <dbReference type="PROSITE" id="PS50967"/>
    </source>
</evidence>
<dbReference type="Proteomes" id="UP001500642">
    <property type="component" value="Unassembled WGS sequence"/>
</dbReference>
<dbReference type="InterPro" id="IPR014016">
    <property type="entry name" value="UvrD-like_ATP-bd"/>
</dbReference>
<dbReference type="EMBL" id="BAABGL010000012">
    <property type="protein sequence ID" value="GAA4391431.1"/>
    <property type="molecule type" value="Genomic_DNA"/>
</dbReference>
<evidence type="ECO:0000256" key="3">
    <source>
        <dbReference type="ARBA" id="ARBA00022801"/>
    </source>
</evidence>
<evidence type="ECO:0000256" key="8">
    <source>
        <dbReference type="ARBA" id="ARBA00034808"/>
    </source>
</evidence>
<dbReference type="InterPro" id="IPR013986">
    <property type="entry name" value="DExx_box_DNA_helicase_dom_sf"/>
</dbReference>
<feature type="domain" description="HRDC" evidence="12">
    <location>
        <begin position="593"/>
        <end position="670"/>
    </location>
</feature>
<dbReference type="InterPro" id="IPR044876">
    <property type="entry name" value="HRDC_dom_sf"/>
</dbReference>
<dbReference type="Pfam" id="PF00580">
    <property type="entry name" value="UvrD-helicase"/>
    <property type="match status" value="1"/>
</dbReference>
<dbReference type="PANTHER" id="PTHR11070">
    <property type="entry name" value="UVRD / RECB / PCRA DNA HELICASE FAMILY MEMBER"/>
    <property type="match status" value="1"/>
</dbReference>
<comment type="caution">
    <text evidence="15">The sequence shown here is derived from an EMBL/GenBank/DDBJ whole genome shotgun (WGS) entry which is preliminary data.</text>
</comment>
<evidence type="ECO:0000256" key="7">
    <source>
        <dbReference type="ARBA" id="ARBA00034617"/>
    </source>
</evidence>
<evidence type="ECO:0000256" key="9">
    <source>
        <dbReference type="ARBA" id="ARBA00048988"/>
    </source>
</evidence>
<evidence type="ECO:0000256" key="4">
    <source>
        <dbReference type="ARBA" id="ARBA00022806"/>
    </source>
</evidence>
<keyword evidence="3 10" id="KW-0378">Hydrolase</keyword>
<dbReference type="InterPro" id="IPR014017">
    <property type="entry name" value="DNA_helicase_UvrD-like_C"/>
</dbReference>
<dbReference type="SUPFAM" id="SSF52540">
    <property type="entry name" value="P-loop containing nucleoside triphosphate hydrolases"/>
    <property type="match status" value="1"/>
</dbReference>
<evidence type="ECO:0000256" key="2">
    <source>
        <dbReference type="ARBA" id="ARBA00022741"/>
    </source>
</evidence>
<evidence type="ECO:0000313" key="15">
    <source>
        <dbReference type="EMBL" id="GAA4391431.1"/>
    </source>
</evidence>
<dbReference type="EC" id="5.6.2.4" evidence="8"/>
<feature type="binding site" evidence="10">
    <location>
        <begin position="9"/>
        <end position="16"/>
    </location>
    <ligand>
        <name>ATP</name>
        <dbReference type="ChEBI" id="CHEBI:30616"/>
    </ligand>
</feature>
<dbReference type="Gene3D" id="1.10.150.80">
    <property type="entry name" value="HRDC domain"/>
    <property type="match status" value="1"/>
</dbReference>
<dbReference type="InterPro" id="IPR000212">
    <property type="entry name" value="DNA_helicase_UvrD/REP"/>
</dbReference>
<dbReference type="PANTHER" id="PTHR11070:SF69">
    <property type="entry name" value="ATP-DEPENDENT DNA HELICASE UVRD2"/>
    <property type="match status" value="1"/>
</dbReference>
<reference evidence="16" key="1">
    <citation type="journal article" date="2019" name="Int. J. Syst. Evol. Microbiol.">
        <title>The Global Catalogue of Microorganisms (GCM) 10K type strain sequencing project: providing services to taxonomists for standard genome sequencing and annotation.</title>
        <authorList>
            <consortium name="The Broad Institute Genomics Platform"/>
            <consortium name="The Broad Institute Genome Sequencing Center for Infectious Disease"/>
            <person name="Wu L."/>
            <person name="Ma J."/>
        </authorList>
    </citation>
    <scope>NUCLEOTIDE SEQUENCE [LARGE SCALE GENOMIC DNA]</scope>
    <source>
        <strain evidence="16">JCM 17808</strain>
    </source>
</reference>
<evidence type="ECO:0000256" key="6">
    <source>
        <dbReference type="ARBA" id="ARBA00023235"/>
    </source>
</evidence>
<evidence type="ECO:0000256" key="11">
    <source>
        <dbReference type="SAM" id="MobiDB-lite"/>
    </source>
</evidence>
<keyword evidence="2 10" id="KW-0547">Nucleotide-binding</keyword>
<dbReference type="PROSITE" id="PS50967">
    <property type="entry name" value="HRDC"/>
    <property type="match status" value="1"/>
</dbReference>
<feature type="domain" description="UvrD-like helicase C-terminal" evidence="14">
    <location>
        <begin position="269"/>
        <end position="514"/>
    </location>
</feature>
<name>A0ABP8JIY8_9MICO</name>
<feature type="domain" description="UvrD-like helicase ATP-binding" evidence="13">
    <location>
        <begin position="1"/>
        <end position="268"/>
    </location>
</feature>
<dbReference type="PROSITE" id="PS51217">
    <property type="entry name" value="UVRD_HELICASE_CTER"/>
    <property type="match status" value="1"/>
</dbReference>
<evidence type="ECO:0000256" key="5">
    <source>
        <dbReference type="ARBA" id="ARBA00022840"/>
    </source>
</evidence>
<dbReference type="GO" id="GO:0004386">
    <property type="term" value="F:helicase activity"/>
    <property type="evidence" value="ECO:0007669"/>
    <property type="project" value="UniProtKB-KW"/>
</dbReference>
<evidence type="ECO:0000256" key="1">
    <source>
        <dbReference type="ARBA" id="ARBA00009922"/>
    </source>
</evidence>
<keyword evidence="6" id="KW-0413">Isomerase</keyword>
<dbReference type="Gene3D" id="3.40.50.300">
    <property type="entry name" value="P-loop containing nucleotide triphosphate hydrolases"/>
    <property type="match status" value="3"/>
</dbReference>
<dbReference type="InterPro" id="IPR010997">
    <property type="entry name" value="HRDC-like_sf"/>
</dbReference>
<accession>A0ABP8JIY8</accession>
<dbReference type="Pfam" id="PF13361">
    <property type="entry name" value="UvrD_C"/>
    <property type="match status" value="2"/>
</dbReference>
<dbReference type="Gene3D" id="1.10.486.10">
    <property type="entry name" value="PCRA, domain 4"/>
    <property type="match status" value="2"/>
</dbReference>
<gene>
    <name evidence="15" type="ORF">GCM10023167_18800</name>
</gene>
<dbReference type="CDD" id="cd18807">
    <property type="entry name" value="SF1_C_UvrD"/>
    <property type="match status" value="1"/>
</dbReference>
<dbReference type="Pfam" id="PF00570">
    <property type="entry name" value="HRDC"/>
    <property type="match status" value="1"/>
</dbReference>
<keyword evidence="4 10" id="KW-0347">Helicase</keyword>
<dbReference type="SUPFAM" id="SSF47819">
    <property type="entry name" value="HRDC-like"/>
    <property type="match status" value="1"/>
</dbReference>
<dbReference type="SMART" id="SM00341">
    <property type="entry name" value="HRDC"/>
    <property type="match status" value="1"/>
</dbReference>
<dbReference type="PROSITE" id="PS51198">
    <property type="entry name" value="UVRD_HELICASE_ATP_BIND"/>
    <property type="match status" value="1"/>
</dbReference>
<dbReference type="CDD" id="cd17932">
    <property type="entry name" value="DEXQc_UvrD"/>
    <property type="match status" value="1"/>
</dbReference>